<dbReference type="PANTHER" id="PTHR43479">
    <property type="entry name" value="ACREF/ENVCD OPERON REPRESSOR-RELATED"/>
    <property type="match status" value="1"/>
</dbReference>
<keyword evidence="1" id="KW-0805">Transcription regulation</keyword>
<dbReference type="Pfam" id="PF00440">
    <property type="entry name" value="TetR_N"/>
    <property type="match status" value="1"/>
</dbReference>
<proteinExistence type="predicted"/>
<dbReference type="Proteomes" id="UP000675664">
    <property type="component" value="Unassembled WGS sequence"/>
</dbReference>
<dbReference type="PRINTS" id="PR00455">
    <property type="entry name" value="HTHTETR"/>
</dbReference>
<dbReference type="PROSITE" id="PS50977">
    <property type="entry name" value="HTH_TETR_2"/>
    <property type="match status" value="1"/>
</dbReference>
<evidence type="ECO:0000256" key="4">
    <source>
        <dbReference type="PROSITE-ProRule" id="PRU00335"/>
    </source>
</evidence>
<gene>
    <name evidence="6" type="ORF">KCX82_18790</name>
</gene>
<keyword evidence="7" id="KW-1185">Reference proteome</keyword>
<accession>A0A8J8B326</accession>
<keyword evidence="2 4" id="KW-0238">DNA-binding</keyword>
<dbReference type="InterPro" id="IPR050624">
    <property type="entry name" value="HTH-type_Tx_Regulator"/>
</dbReference>
<dbReference type="Gene3D" id="1.10.357.10">
    <property type="entry name" value="Tetracycline Repressor, domain 2"/>
    <property type="match status" value="1"/>
</dbReference>
<protein>
    <submittedName>
        <fullName evidence="6">TetR/AcrR family transcriptional regulator</fullName>
    </submittedName>
</protein>
<comment type="caution">
    <text evidence="6">The sequence shown here is derived from an EMBL/GenBank/DDBJ whole genome shotgun (WGS) entry which is preliminary data.</text>
</comment>
<dbReference type="RefSeq" id="WP_227020061.1">
    <property type="nucleotide sequence ID" value="NZ_JAGSND010000018.1"/>
</dbReference>
<evidence type="ECO:0000313" key="6">
    <source>
        <dbReference type="EMBL" id="MBR0599934.1"/>
    </source>
</evidence>
<dbReference type="GO" id="GO:0045892">
    <property type="term" value="P:negative regulation of DNA-templated transcription"/>
    <property type="evidence" value="ECO:0007669"/>
    <property type="project" value="UniProtKB-ARBA"/>
</dbReference>
<dbReference type="InterPro" id="IPR001647">
    <property type="entry name" value="HTH_TetR"/>
</dbReference>
<reference evidence="6" key="2">
    <citation type="submission" date="2021-04" db="EMBL/GenBank/DDBJ databases">
        <authorList>
            <person name="Liu J."/>
        </authorList>
    </citation>
    <scope>NUCLEOTIDE SEQUENCE</scope>
    <source>
        <strain evidence="6">BAD-6</strain>
    </source>
</reference>
<feature type="domain" description="HTH tetR-type" evidence="5">
    <location>
        <begin position="11"/>
        <end position="71"/>
    </location>
</feature>
<evidence type="ECO:0000313" key="7">
    <source>
        <dbReference type="Proteomes" id="UP000675664"/>
    </source>
</evidence>
<evidence type="ECO:0000256" key="1">
    <source>
        <dbReference type="ARBA" id="ARBA00023015"/>
    </source>
</evidence>
<dbReference type="InterPro" id="IPR009057">
    <property type="entry name" value="Homeodomain-like_sf"/>
</dbReference>
<dbReference type="SUPFAM" id="SSF46689">
    <property type="entry name" value="Homeodomain-like"/>
    <property type="match status" value="1"/>
</dbReference>
<reference evidence="6" key="1">
    <citation type="submission" date="2021-04" db="EMBL/GenBank/DDBJ databases">
        <title>Sinoanaerobacter chloroacetimidivorans sp. nov., an obligate anaerobic bacterium isolated from anaerobic sludge.</title>
        <authorList>
            <person name="Bao Y."/>
        </authorList>
    </citation>
    <scope>NUCLEOTIDE SEQUENCE</scope>
    <source>
        <strain evidence="6">BAD-6</strain>
    </source>
</reference>
<feature type="DNA-binding region" description="H-T-H motif" evidence="4">
    <location>
        <begin position="34"/>
        <end position="53"/>
    </location>
</feature>
<organism evidence="6 7">
    <name type="scientific">Sinanaerobacter chloroacetimidivorans</name>
    <dbReference type="NCBI Taxonomy" id="2818044"/>
    <lineage>
        <taxon>Bacteria</taxon>
        <taxon>Bacillati</taxon>
        <taxon>Bacillota</taxon>
        <taxon>Clostridia</taxon>
        <taxon>Peptostreptococcales</taxon>
        <taxon>Anaerovoracaceae</taxon>
        <taxon>Sinanaerobacter</taxon>
    </lineage>
</organism>
<name>A0A8J8B326_9FIRM</name>
<dbReference type="AlphaFoldDB" id="A0A8J8B326"/>
<dbReference type="GO" id="GO:0003677">
    <property type="term" value="F:DNA binding"/>
    <property type="evidence" value="ECO:0007669"/>
    <property type="project" value="UniProtKB-UniRule"/>
</dbReference>
<evidence type="ECO:0000256" key="2">
    <source>
        <dbReference type="ARBA" id="ARBA00023125"/>
    </source>
</evidence>
<keyword evidence="3" id="KW-0804">Transcription</keyword>
<evidence type="ECO:0000256" key="3">
    <source>
        <dbReference type="ARBA" id="ARBA00023163"/>
    </source>
</evidence>
<evidence type="ECO:0000259" key="5">
    <source>
        <dbReference type="PROSITE" id="PS50977"/>
    </source>
</evidence>
<dbReference type="PANTHER" id="PTHR43479:SF11">
    <property type="entry name" value="ACREF_ENVCD OPERON REPRESSOR-RELATED"/>
    <property type="match status" value="1"/>
</dbReference>
<sequence>MKNSRRELNKIKCRERILKASRRLFSSKGYENTLIEDVARKAEISKATLYNYFPNKESLLMGIAQDELDQIKILLNHEYKDMANSEKKLRRILEVFILDSIPFINLSRKITYLNSCEGSYLYATRLEMMGIFRSLIVEAQEQNIFKKEINADDIVDIVMSVYLMAQFEWPNIAEYSLEFCKEKLNRILDLILADIYV</sequence>
<dbReference type="EMBL" id="JAGSND010000018">
    <property type="protein sequence ID" value="MBR0599934.1"/>
    <property type="molecule type" value="Genomic_DNA"/>
</dbReference>
<dbReference type="FunFam" id="1.10.10.60:FF:000141">
    <property type="entry name" value="TetR family transcriptional regulator"/>
    <property type="match status" value="1"/>
</dbReference>